<dbReference type="EMBL" id="JBFRUW010000179">
    <property type="protein sequence ID" value="MFA0570885.1"/>
    <property type="molecule type" value="Genomic_DNA"/>
</dbReference>
<proteinExistence type="predicted"/>
<keyword evidence="2" id="KW-1185">Reference proteome</keyword>
<protein>
    <recommendedName>
        <fullName evidence="3">Restriction endonuclease</fullName>
    </recommendedName>
</protein>
<sequence length="224" mass="25052">MSWKKFDADEVDHQFVESFVKVGYGYLEELSVDTTDVNTVKSYTSDAIEKYNNGEQDELNTIVAVHAFKPDEFTASSEISDSLNEFMHSLGGINRDWRKGSKHIQRYVNEKFDSAGDVTLRGGRERVTLDSLVKIGGLSVAIEYETSTNIDNGYFTLREAIKTGRAHYGVMVVPWSSSHSGRANEAKGIGRLDRDCDGVENPIGPVFSVAVVRLIDIYRHFKNA</sequence>
<gene>
    <name evidence="1" type="ORF">AB4566_21790</name>
</gene>
<evidence type="ECO:0000313" key="1">
    <source>
        <dbReference type="EMBL" id="MFA0570885.1"/>
    </source>
</evidence>
<reference evidence="1 2" key="1">
    <citation type="journal article" date="2024" name="ISME J.">
        <title>Tailless and filamentous prophages are predominant in marine Vibrio.</title>
        <authorList>
            <person name="Steensen K."/>
            <person name="Seneca J."/>
            <person name="Bartlau N."/>
            <person name="Yu X.A."/>
            <person name="Hussain F.A."/>
            <person name="Polz M.F."/>
        </authorList>
    </citation>
    <scope>NUCLEOTIDE SEQUENCE [LARGE SCALE GENOMIC DNA]</scope>
    <source>
        <strain evidence="1 2">10N.222.51.A1</strain>
    </source>
</reference>
<comment type="caution">
    <text evidence="1">The sequence shown here is derived from an EMBL/GenBank/DDBJ whole genome shotgun (WGS) entry which is preliminary data.</text>
</comment>
<name>A0ABV4NHR6_9VIBR</name>
<evidence type="ECO:0000313" key="2">
    <source>
        <dbReference type="Proteomes" id="UP001570417"/>
    </source>
</evidence>
<evidence type="ECO:0008006" key="3">
    <source>
        <dbReference type="Google" id="ProtNLM"/>
    </source>
</evidence>
<dbReference type="RefSeq" id="WP_372268709.1">
    <property type="nucleotide sequence ID" value="NZ_JBFRUW010000179.1"/>
</dbReference>
<accession>A0ABV4NHR6</accession>
<dbReference type="Proteomes" id="UP001570417">
    <property type="component" value="Unassembled WGS sequence"/>
</dbReference>
<organism evidence="1 2">
    <name type="scientific">Vibrio gallaecicus</name>
    <dbReference type="NCBI Taxonomy" id="552386"/>
    <lineage>
        <taxon>Bacteria</taxon>
        <taxon>Pseudomonadati</taxon>
        <taxon>Pseudomonadota</taxon>
        <taxon>Gammaproteobacteria</taxon>
        <taxon>Vibrionales</taxon>
        <taxon>Vibrionaceae</taxon>
        <taxon>Vibrio</taxon>
    </lineage>
</organism>